<reference evidence="13 14" key="1">
    <citation type="journal article" date="2018" name="Genome Biol. Evol.">
        <title>Multiple Roots of Fruiting Body Formation in Amoebozoa.</title>
        <authorList>
            <person name="Hillmann F."/>
            <person name="Forbes G."/>
            <person name="Novohradska S."/>
            <person name="Ferling I."/>
            <person name="Riege K."/>
            <person name="Groth M."/>
            <person name="Westermann M."/>
            <person name="Marz M."/>
            <person name="Spaller T."/>
            <person name="Winckler T."/>
            <person name="Schaap P."/>
            <person name="Glockner G."/>
        </authorList>
    </citation>
    <scope>NUCLEOTIDE SEQUENCE [LARGE SCALE GENOMIC DNA]</scope>
    <source>
        <strain evidence="13 14">Jena</strain>
    </source>
</reference>
<evidence type="ECO:0000256" key="9">
    <source>
        <dbReference type="ARBA" id="ARBA00023136"/>
    </source>
</evidence>
<evidence type="ECO:0000256" key="8">
    <source>
        <dbReference type="ARBA" id="ARBA00022989"/>
    </source>
</evidence>
<keyword evidence="5" id="KW-0732">Signal</keyword>
<organism evidence="13 14">
    <name type="scientific">Planoprotostelium fungivorum</name>
    <dbReference type="NCBI Taxonomy" id="1890364"/>
    <lineage>
        <taxon>Eukaryota</taxon>
        <taxon>Amoebozoa</taxon>
        <taxon>Evosea</taxon>
        <taxon>Variosea</taxon>
        <taxon>Cavosteliida</taxon>
        <taxon>Cavosteliaceae</taxon>
        <taxon>Planoprotostelium</taxon>
    </lineage>
</organism>
<dbReference type="InterPro" id="IPR050932">
    <property type="entry name" value="TM2D1-3-like"/>
</dbReference>
<dbReference type="Gene3D" id="6.10.140.2220">
    <property type="match status" value="1"/>
</dbReference>
<evidence type="ECO:0000256" key="3">
    <source>
        <dbReference type="ARBA" id="ARBA00022692"/>
    </source>
</evidence>
<evidence type="ECO:0000256" key="1">
    <source>
        <dbReference type="ARBA" id="ARBA00004141"/>
    </source>
</evidence>
<dbReference type="InterPro" id="IPR032675">
    <property type="entry name" value="LRR_dom_sf"/>
</dbReference>
<evidence type="ECO:0000256" key="10">
    <source>
        <dbReference type="ARBA" id="ARBA00023180"/>
    </source>
</evidence>
<dbReference type="InParanoid" id="A0A2P6MRZ6"/>
<evidence type="ECO:0000256" key="4">
    <source>
        <dbReference type="ARBA" id="ARBA00022723"/>
    </source>
</evidence>
<dbReference type="AlphaFoldDB" id="A0A2P6MRZ6"/>
<dbReference type="Gene3D" id="3.80.10.10">
    <property type="entry name" value="Ribonuclease Inhibitor"/>
    <property type="match status" value="1"/>
</dbReference>
<dbReference type="GO" id="GO:0008270">
    <property type="term" value="F:zinc ion binding"/>
    <property type="evidence" value="ECO:0007669"/>
    <property type="project" value="UniProtKB-KW"/>
</dbReference>
<keyword evidence="8" id="KW-1133">Transmembrane helix</keyword>
<comment type="subcellular location">
    <subcellularLocation>
        <location evidence="1">Membrane</location>
        <topology evidence="1">Multi-pass membrane protein</topology>
    </subcellularLocation>
</comment>
<keyword evidence="7" id="KW-0862">Zinc</keyword>
<gene>
    <name evidence="13" type="ORF">PROFUN_06592</name>
</gene>
<evidence type="ECO:0000256" key="11">
    <source>
        <dbReference type="PROSITE-ProRule" id="PRU00134"/>
    </source>
</evidence>
<dbReference type="EMBL" id="MDYQ01000463">
    <property type="protein sequence ID" value="PRP74463.1"/>
    <property type="molecule type" value="Genomic_DNA"/>
</dbReference>
<dbReference type="PANTHER" id="PTHR21016:SF1">
    <property type="entry name" value="TM2 DOMAIN-CONTAINING PROTEIN 1"/>
    <property type="match status" value="1"/>
</dbReference>
<proteinExistence type="inferred from homology"/>
<evidence type="ECO:0000256" key="7">
    <source>
        <dbReference type="ARBA" id="ARBA00022833"/>
    </source>
</evidence>
<protein>
    <recommendedName>
        <fullName evidence="12">MYND-type domain-containing protein</fullName>
    </recommendedName>
</protein>
<evidence type="ECO:0000256" key="6">
    <source>
        <dbReference type="ARBA" id="ARBA00022771"/>
    </source>
</evidence>
<dbReference type="SUPFAM" id="SSF52047">
    <property type="entry name" value="RNI-like"/>
    <property type="match status" value="1"/>
</dbReference>
<feature type="domain" description="MYND-type" evidence="12">
    <location>
        <begin position="503"/>
        <end position="541"/>
    </location>
</feature>
<dbReference type="InterPro" id="IPR007829">
    <property type="entry name" value="TM2"/>
</dbReference>
<evidence type="ECO:0000259" key="12">
    <source>
        <dbReference type="PROSITE" id="PS50865"/>
    </source>
</evidence>
<evidence type="ECO:0000256" key="5">
    <source>
        <dbReference type="ARBA" id="ARBA00022729"/>
    </source>
</evidence>
<accession>A0A2P6MRZ6</accession>
<keyword evidence="6 11" id="KW-0863">Zinc-finger</keyword>
<dbReference type="OrthoDB" id="5804096at2759"/>
<dbReference type="SUPFAM" id="SSF144232">
    <property type="entry name" value="HIT/MYND zinc finger-like"/>
    <property type="match status" value="1"/>
</dbReference>
<evidence type="ECO:0000313" key="13">
    <source>
        <dbReference type="EMBL" id="PRP74463.1"/>
    </source>
</evidence>
<keyword evidence="10" id="KW-0325">Glycoprotein</keyword>
<dbReference type="PROSITE" id="PS50865">
    <property type="entry name" value="ZF_MYND_2"/>
    <property type="match status" value="1"/>
</dbReference>
<keyword evidence="9" id="KW-0472">Membrane</keyword>
<comment type="caution">
    <text evidence="13">The sequence shown here is derived from an EMBL/GenBank/DDBJ whole genome shotgun (WGS) entry which is preliminary data.</text>
</comment>
<evidence type="ECO:0000256" key="2">
    <source>
        <dbReference type="ARBA" id="ARBA00008284"/>
    </source>
</evidence>
<keyword evidence="3" id="KW-0812">Transmembrane</keyword>
<dbReference type="PANTHER" id="PTHR21016">
    <property type="entry name" value="BETA-AMYLOID BINDING PROTEIN-RELATED"/>
    <property type="match status" value="1"/>
</dbReference>
<keyword evidence="14" id="KW-1185">Reference proteome</keyword>
<comment type="similarity">
    <text evidence="2">Belongs to the TM2 family.</text>
</comment>
<dbReference type="Pfam" id="PF01753">
    <property type="entry name" value="zf-MYND"/>
    <property type="match status" value="1"/>
</dbReference>
<keyword evidence="4" id="KW-0479">Metal-binding</keyword>
<dbReference type="GO" id="GO:0016020">
    <property type="term" value="C:membrane"/>
    <property type="evidence" value="ECO:0007669"/>
    <property type="project" value="UniProtKB-SubCell"/>
</dbReference>
<dbReference type="Proteomes" id="UP000241769">
    <property type="component" value="Unassembled WGS sequence"/>
</dbReference>
<dbReference type="STRING" id="1890364.A0A2P6MRZ6"/>
<dbReference type="Pfam" id="PF05154">
    <property type="entry name" value="TM2"/>
    <property type="match status" value="1"/>
</dbReference>
<dbReference type="InterPro" id="IPR002893">
    <property type="entry name" value="Znf_MYND"/>
</dbReference>
<evidence type="ECO:0000313" key="14">
    <source>
        <dbReference type="Proteomes" id="UP000241769"/>
    </source>
</evidence>
<name>A0A2P6MRZ6_9EUKA</name>
<sequence>MQAHQSSMNDGHLDLFLRVLDVFVSELCIEGSAFDLHAIDFFSLLTLNKRFYKGFLPLMRRVQYAWLSADEEEDVLWEHLRRNPELAKLVRGVYIGREDTCVEIPNHVLDETARTMDNDGLSPIDRMKEALKLCVNTREFCWECVWFPDDILESLKEWKELRYLSFDMETEDEEEWPGGHPTLLSILTQKLTRFEFNCYQDSDTKVKDKDWRALITALGKCQDLVDLQLYHNGEVSLSAAALLAQRWPKISKLETAAIDIRKSDIPAARMFLDAHPTLVVLNVVGLATYMSADALPNLKQTFGNIQELCQVSKPMSNGKLRPLENIDMTPDGLDDAEASKTLKKNLEAMKSLTHFGIASHLAYVEVKDMVKMFNLLPQTIICVDSDEVVISTPAECGSFSRAIGRLSRLTNLSMILSCPSISGDYCVEDILLHCKRLQRISIDSNGEVATCACGEHETREDVSYTVSVSERTTEKVTYWYDGFSKVLDIKKATKHHSEKQKHPYKCAVDSKSHAKRCGCKLVAYCGPSCQSKDWKNHKSIGAVSEFDRLHLMVKGSSAYLPTYLRTQANLQIVTTTVSLHPYRIHSHGIISNGYYYKRAVGLSVFLGYFGVDRFYLGYPAIGLLKLGTFGGFLFGAWIDVILISTQVVGPADGSAYITYNLFPRMAAAQESNSTIYRPEPLGYTL</sequence>